<organism evidence="1 2">
    <name type="scientific">Nonomuraea glycinis</name>
    <dbReference type="NCBI Taxonomy" id="2047744"/>
    <lineage>
        <taxon>Bacteria</taxon>
        <taxon>Bacillati</taxon>
        <taxon>Actinomycetota</taxon>
        <taxon>Actinomycetes</taxon>
        <taxon>Streptosporangiales</taxon>
        <taxon>Streptosporangiaceae</taxon>
        <taxon>Nonomuraea</taxon>
    </lineage>
</organism>
<name>A0A918E397_9ACTN</name>
<reference evidence="1" key="1">
    <citation type="journal article" date="2014" name="Int. J. Syst. Evol. Microbiol.">
        <title>Complete genome sequence of Corynebacterium casei LMG S-19264T (=DSM 44701T), isolated from a smear-ripened cheese.</title>
        <authorList>
            <consortium name="US DOE Joint Genome Institute (JGI-PGF)"/>
            <person name="Walter F."/>
            <person name="Albersmeier A."/>
            <person name="Kalinowski J."/>
            <person name="Ruckert C."/>
        </authorList>
    </citation>
    <scope>NUCLEOTIDE SEQUENCE</scope>
    <source>
        <strain evidence="1">CGMCC 4.7430</strain>
    </source>
</reference>
<comment type="caution">
    <text evidence="1">The sequence shown here is derived from an EMBL/GenBank/DDBJ whole genome shotgun (WGS) entry which is preliminary data.</text>
</comment>
<protein>
    <submittedName>
        <fullName evidence="1">Uncharacterized protein</fullName>
    </submittedName>
</protein>
<dbReference type="AlphaFoldDB" id="A0A918E397"/>
<keyword evidence="2" id="KW-1185">Reference proteome</keyword>
<proteinExistence type="predicted"/>
<dbReference type="EMBL" id="BMNK01000001">
    <property type="protein sequence ID" value="GGP01649.1"/>
    <property type="molecule type" value="Genomic_DNA"/>
</dbReference>
<sequence length="43" mass="4800">MSELLFYREGDGGISTARVDDQGTFTNLKDGRVNPNWTRITPA</sequence>
<evidence type="ECO:0000313" key="2">
    <source>
        <dbReference type="Proteomes" id="UP000660745"/>
    </source>
</evidence>
<dbReference type="Proteomes" id="UP000660745">
    <property type="component" value="Unassembled WGS sequence"/>
</dbReference>
<accession>A0A918E397</accession>
<gene>
    <name evidence="1" type="ORF">GCM10012278_05730</name>
</gene>
<reference evidence="1" key="2">
    <citation type="submission" date="2020-09" db="EMBL/GenBank/DDBJ databases">
        <authorList>
            <person name="Sun Q."/>
            <person name="Zhou Y."/>
        </authorList>
    </citation>
    <scope>NUCLEOTIDE SEQUENCE</scope>
    <source>
        <strain evidence="1">CGMCC 4.7430</strain>
    </source>
</reference>
<evidence type="ECO:0000313" key="1">
    <source>
        <dbReference type="EMBL" id="GGP01649.1"/>
    </source>
</evidence>
<dbReference type="RefSeq" id="WP_263651056.1">
    <property type="nucleotide sequence ID" value="NZ_BMNK01000001.1"/>
</dbReference>